<dbReference type="Proteomes" id="UP000618445">
    <property type="component" value="Unassembled WGS sequence"/>
</dbReference>
<organism evidence="1 2">
    <name type="scientific">Phormidium tenue FACHB-1050</name>
    <dbReference type="NCBI Taxonomy" id="2692857"/>
    <lineage>
        <taxon>Bacteria</taxon>
        <taxon>Bacillati</taxon>
        <taxon>Cyanobacteriota</taxon>
        <taxon>Cyanophyceae</taxon>
        <taxon>Oscillatoriophycideae</taxon>
        <taxon>Oscillatoriales</taxon>
        <taxon>Oscillatoriaceae</taxon>
        <taxon>Phormidium</taxon>
    </lineage>
</organism>
<keyword evidence="2" id="KW-1185">Reference proteome</keyword>
<dbReference type="RefSeq" id="WP_190578136.1">
    <property type="nucleotide sequence ID" value="NZ_CAWPQU010000005.1"/>
</dbReference>
<evidence type="ECO:0000313" key="2">
    <source>
        <dbReference type="Proteomes" id="UP000618445"/>
    </source>
</evidence>
<dbReference type="GO" id="GO:0016787">
    <property type="term" value="F:hydrolase activity"/>
    <property type="evidence" value="ECO:0007669"/>
    <property type="project" value="UniProtKB-KW"/>
</dbReference>
<evidence type="ECO:0000313" key="1">
    <source>
        <dbReference type="EMBL" id="MBD2317271.1"/>
    </source>
</evidence>
<dbReference type="SFLD" id="SFLDS00003">
    <property type="entry name" value="Haloacid_Dehalogenase"/>
    <property type="match status" value="1"/>
</dbReference>
<dbReference type="InterPro" id="IPR006439">
    <property type="entry name" value="HAD-SF_hydro_IA"/>
</dbReference>
<dbReference type="PANTHER" id="PTHR43434">
    <property type="entry name" value="PHOSPHOGLYCOLATE PHOSPHATASE"/>
    <property type="match status" value="1"/>
</dbReference>
<dbReference type="PANTHER" id="PTHR43434:SF1">
    <property type="entry name" value="PHOSPHOGLYCOLATE PHOSPHATASE"/>
    <property type="match status" value="1"/>
</dbReference>
<dbReference type="SFLD" id="SFLDG01129">
    <property type="entry name" value="C1.5:_HAD__Beta-PGM__Phosphata"/>
    <property type="match status" value="1"/>
</dbReference>
<comment type="caution">
    <text evidence="1">The sequence shown here is derived from an EMBL/GenBank/DDBJ whole genome shotgun (WGS) entry which is preliminary data.</text>
</comment>
<dbReference type="Pfam" id="PF00702">
    <property type="entry name" value="Hydrolase"/>
    <property type="match status" value="1"/>
</dbReference>
<reference evidence="1 2" key="1">
    <citation type="journal article" date="2020" name="ISME J.">
        <title>Comparative genomics reveals insights into cyanobacterial evolution and habitat adaptation.</title>
        <authorList>
            <person name="Chen M.Y."/>
            <person name="Teng W.K."/>
            <person name="Zhao L."/>
            <person name="Hu C.X."/>
            <person name="Zhou Y.K."/>
            <person name="Han B.P."/>
            <person name="Song L.R."/>
            <person name="Shu W.S."/>
        </authorList>
    </citation>
    <scope>NUCLEOTIDE SEQUENCE [LARGE SCALE GENOMIC DNA]</scope>
    <source>
        <strain evidence="1 2">FACHB-1050</strain>
    </source>
</reference>
<dbReference type="InterPro" id="IPR023198">
    <property type="entry name" value="PGP-like_dom2"/>
</dbReference>
<sequence>MTKSIPKKYDAIVFDFDGVLVESVDVKTQAFGALYAEYGDRIVEQVKAYHLLHGGVSRFDKFRYYHEVLLGKTLTQEEELRLGNLFSQYVEDAVVDAVYVSGAYDFLENTYQSIPLFVASGTPDQELKRIVSRRNMSHYFVSVHGSPDQKGDIIQRILSKYDFAPDRVLMVGDAIADYEGAIAAGVKFIGRVMKYPKTDPFPEGTIVLPDLVELVI</sequence>
<protein>
    <submittedName>
        <fullName evidence="1">HAD family hydrolase</fullName>
    </submittedName>
</protein>
<accession>A0ABR8CA71</accession>
<gene>
    <name evidence="1" type="ORF">H6G05_10500</name>
</gene>
<proteinExistence type="predicted"/>
<dbReference type="InterPro" id="IPR050155">
    <property type="entry name" value="HAD-like_hydrolase_sf"/>
</dbReference>
<dbReference type="NCBIfam" id="TIGR01549">
    <property type="entry name" value="HAD-SF-IA-v1"/>
    <property type="match status" value="1"/>
</dbReference>
<dbReference type="Gene3D" id="1.10.150.240">
    <property type="entry name" value="Putative phosphatase, domain 2"/>
    <property type="match status" value="1"/>
</dbReference>
<name>A0ABR8CA71_9CYAN</name>
<dbReference type="SUPFAM" id="SSF56784">
    <property type="entry name" value="HAD-like"/>
    <property type="match status" value="1"/>
</dbReference>
<dbReference type="EMBL" id="JACJQY010000013">
    <property type="protein sequence ID" value="MBD2317271.1"/>
    <property type="molecule type" value="Genomic_DNA"/>
</dbReference>
<dbReference type="InterPro" id="IPR036412">
    <property type="entry name" value="HAD-like_sf"/>
</dbReference>
<dbReference type="Gene3D" id="3.40.50.1000">
    <property type="entry name" value="HAD superfamily/HAD-like"/>
    <property type="match status" value="1"/>
</dbReference>
<keyword evidence="1" id="KW-0378">Hydrolase</keyword>
<dbReference type="InterPro" id="IPR023214">
    <property type="entry name" value="HAD_sf"/>
</dbReference>